<dbReference type="STRING" id="1221500.ABE65_007420"/>
<dbReference type="AlphaFoldDB" id="A0A160ILA1"/>
<evidence type="ECO:0000313" key="3">
    <source>
        <dbReference type="EMBL" id="ANC76636.1"/>
    </source>
</evidence>
<dbReference type="PANTHER" id="PTHR43000">
    <property type="entry name" value="DTDP-D-GLUCOSE 4,6-DEHYDRATASE-RELATED"/>
    <property type="match status" value="1"/>
</dbReference>
<proteinExistence type="inferred from homology"/>
<comment type="similarity">
    <text evidence="1">Belongs to the NAD(P)-dependent epimerase/dehydratase family.</text>
</comment>
<evidence type="ECO:0000313" key="4">
    <source>
        <dbReference type="Proteomes" id="UP000076623"/>
    </source>
</evidence>
<dbReference type="KEGG" id="fpn:ABE65_007420"/>
<keyword evidence="4" id="KW-1185">Reference proteome</keyword>
<accession>A0A160ILA1</accession>
<protein>
    <recommendedName>
        <fullName evidence="2">NAD-dependent epimerase/dehydratase domain-containing protein</fullName>
    </recommendedName>
</protein>
<dbReference type="Gene3D" id="3.40.50.720">
    <property type="entry name" value="NAD(P)-binding Rossmann-like Domain"/>
    <property type="match status" value="1"/>
</dbReference>
<dbReference type="RefSeq" id="WP_066393078.1">
    <property type="nucleotide sequence ID" value="NZ_CP015378.1"/>
</dbReference>
<dbReference type="SUPFAM" id="SSF51735">
    <property type="entry name" value="NAD(P)-binding Rossmann-fold domains"/>
    <property type="match status" value="1"/>
</dbReference>
<feature type="domain" description="NAD-dependent epimerase/dehydratase" evidence="2">
    <location>
        <begin position="5"/>
        <end position="231"/>
    </location>
</feature>
<dbReference type="Proteomes" id="UP000076623">
    <property type="component" value="Chromosome"/>
</dbReference>
<dbReference type="EMBL" id="CP015378">
    <property type="protein sequence ID" value="ANC76636.1"/>
    <property type="molecule type" value="Genomic_DNA"/>
</dbReference>
<sequence>MKKAFVTGAAGFIGYHLCSRLLDEEVDVVGIDMAESPDRIDFIARHAGFKYLPYDINETDLEPHTNGCDVIFHLACSVKPTAPWANIEDEVQRNVSVLKKVASLANSETKLIYVSSYDVYGKRQGDVLETSPKNPESLFGLIKLTEENIVKQLAEQHDFPFVIMRLPTVYGPGQPEHHTYQQVISIEDQDHERNDSISKDSVTEDVLFVDDAAEALFLAGKSAAKNEIYNISSGNQNQWLEGLSELKADQLTFKEKRKMRIKGEKAETELGFRAKTKIKEGIMKQIMHFRNRSKKSKPNSKEI</sequence>
<evidence type="ECO:0000259" key="2">
    <source>
        <dbReference type="Pfam" id="PF01370"/>
    </source>
</evidence>
<evidence type="ECO:0000256" key="1">
    <source>
        <dbReference type="ARBA" id="ARBA00007637"/>
    </source>
</evidence>
<dbReference type="InterPro" id="IPR001509">
    <property type="entry name" value="Epimerase_deHydtase"/>
</dbReference>
<organism evidence="3 4">
    <name type="scientific">Fictibacillus phosphorivorans</name>
    <dbReference type="NCBI Taxonomy" id="1221500"/>
    <lineage>
        <taxon>Bacteria</taxon>
        <taxon>Bacillati</taxon>
        <taxon>Bacillota</taxon>
        <taxon>Bacilli</taxon>
        <taxon>Bacillales</taxon>
        <taxon>Fictibacillaceae</taxon>
        <taxon>Fictibacillus</taxon>
    </lineage>
</organism>
<reference evidence="3 4" key="1">
    <citation type="submission" date="2016-04" db="EMBL/GenBank/DDBJ databases">
        <title>Complete genome sequence of Fictibacillus phosphorivorans G25-29, a strain toxic to nematodes.</title>
        <authorList>
            <person name="Zheng Z."/>
        </authorList>
    </citation>
    <scope>NUCLEOTIDE SEQUENCE [LARGE SCALE GENOMIC DNA]</scope>
    <source>
        <strain evidence="3 4">G25-29</strain>
    </source>
</reference>
<dbReference type="InterPro" id="IPR036291">
    <property type="entry name" value="NAD(P)-bd_dom_sf"/>
</dbReference>
<dbReference type="Pfam" id="PF01370">
    <property type="entry name" value="Epimerase"/>
    <property type="match status" value="1"/>
</dbReference>
<gene>
    <name evidence="3" type="ORF">ABE65_007420</name>
</gene>
<name>A0A160ILA1_9BACL</name>